<dbReference type="InterPro" id="IPR036688">
    <property type="entry name" value="MoeA_C_domain_IV_sf"/>
</dbReference>
<organism evidence="6 7">
    <name type="scientific">Desulfofustis limnaeus</name>
    <dbReference type="NCBI Taxonomy" id="2740163"/>
    <lineage>
        <taxon>Bacteria</taxon>
        <taxon>Pseudomonadati</taxon>
        <taxon>Thermodesulfobacteriota</taxon>
        <taxon>Desulfobulbia</taxon>
        <taxon>Desulfobulbales</taxon>
        <taxon>Desulfocapsaceae</taxon>
        <taxon>Desulfofustis</taxon>
    </lineage>
</organism>
<evidence type="ECO:0000313" key="6">
    <source>
        <dbReference type="EMBL" id="BDD88338.1"/>
    </source>
</evidence>
<dbReference type="SUPFAM" id="SSF63882">
    <property type="entry name" value="MoeA N-terminal region -like"/>
    <property type="match status" value="1"/>
</dbReference>
<evidence type="ECO:0000256" key="4">
    <source>
        <dbReference type="RuleBase" id="RU365090"/>
    </source>
</evidence>
<evidence type="ECO:0000313" key="7">
    <source>
        <dbReference type="Proteomes" id="UP000830055"/>
    </source>
</evidence>
<evidence type="ECO:0000256" key="2">
    <source>
        <dbReference type="ARBA" id="ARBA00010763"/>
    </source>
</evidence>
<name>A0ABM7WBH8_9BACT</name>
<dbReference type="SMART" id="SM00852">
    <property type="entry name" value="MoCF_biosynth"/>
    <property type="match status" value="1"/>
</dbReference>
<evidence type="ECO:0000259" key="5">
    <source>
        <dbReference type="SMART" id="SM00852"/>
    </source>
</evidence>
<dbReference type="Gene3D" id="2.170.190.11">
    <property type="entry name" value="Molybdopterin biosynthesis moea protein, domain 3"/>
    <property type="match status" value="1"/>
</dbReference>
<dbReference type="Gene3D" id="3.90.105.10">
    <property type="entry name" value="Molybdopterin biosynthesis moea protein, domain 2"/>
    <property type="match status" value="1"/>
</dbReference>
<evidence type="ECO:0000256" key="3">
    <source>
        <dbReference type="ARBA" id="ARBA00047317"/>
    </source>
</evidence>
<keyword evidence="4" id="KW-0501">Molybdenum cofactor biosynthesis</keyword>
<dbReference type="InterPro" id="IPR036135">
    <property type="entry name" value="MoeA_linker/N_sf"/>
</dbReference>
<dbReference type="EMBL" id="AP025516">
    <property type="protein sequence ID" value="BDD88338.1"/>
    <property type="molecule type" value="Genomic_DNA"/>
</dbReference>
<sequence length="406" mass="42223">MNPSPNRLISLSQARAIVDSLGPLASEETPLTEALGRITAEPVCAAGNCPTVDSSLKDGYAVRSDDVAAATADQPVSLVITGTVVAGAATSPTVGPGTAVRIMTGATLPAGADAVLAAEFATERDRQVEVRANAHAGRNVLRAGSDVSAGEIVTTAGTVLGPGHLGLFAAAGITRLSVVRRPRIMVAAIGSELVEPGQPIGPGQVAASNLVTIRGELQRIGLETDGVLLTDQLDRLESVFAAILSSHDVLLTCGGVLDGDKDLTLRAMDRLGVQRLFHRVRIGPGKGIAMGRIGTAVIFNLPGGPPSNHVAFRQLALPGIRKLAGYPAPFTGHKTALLTETVHGTNGWTQFIYGRMLAQKDDGSRHVQPLTELPRLQAMAVADCLIELPEEIDIRTAGAPVTIWLF</sequence>
<dbReference type="EC" id="2.10.1.1" evidence="4"/>
<dbReference type="RefSeq" id="WP_284151712.1">
    <property type="nucleotide sequence ID" value="NZ_AP025516.1"/>
</dbReference>
<comment type="catalytic activity">
    <reaction evidence="3">
        <text>adenylyl-molybdopterin + molybdate = Mo-molybdopterin + AMP + H(+)</text>
        <dbReference type="Rhea" id="RHEA:35047"/>
        <dbReference type="ChEBI" id="CHEBI:15378"/>
        <dbReference type="ChEBI" id="CHEBI:36264"/>
        <dbReference type="ChEBI" id="CHEBI:62727"/>
        <dbReference type="ChEBI" id="CHEBI:71302"/>
        <dbReference type="ChEBI" id="CHEBI:456215"/>
        <dbReference type="EC" id="2.10.1.1"/>
    </reaction>
</comment>
<dbReference type="CDD" id="cd00887">
    <property type="entry name" value="MoeA"/>
    <property type="match status" value="1"/>
</dbReference>
<dbReference type="NCBIfam" id="NF045515">
    <property type="entry name" value="Glp_gephyrin"/>
    <property type="match status" value="1"/>
</dbReference>
<dbReference type="InterPro" id="IPR038987">
    <property type="entry name" value="MoeA-like"/>
</dbReference>
<comment type="similarity">
    <text evidence="2 4">Belongs to the MoeA family.</text>
</comment>
<reference evidence="6 7" key="1">
    <citation type="submission" date="2022-01" db="EMBL/GenBank/DDBJ databases">
        <title>Desulfofustis limnae sp. nov., a novel mesophilic sulfate-reducing bacterium isolated from marsh soil.</title>
        <authorList>
            <person name="Watanabe M."/>
            <person name="Takahashi A."/>
            <person name="Kojima H."/>
            <person name="Fukui M."/>
        </authorList>
    </citation>
    <scope>NUCLEOTIDE SEQUENCE [LARGE SCALE GENOMIC DNA]</scope>
    <source>
        <strain evidence="6 7">PPLL</strain>
    </source>
</reference>
<keyword evidence="4" id="KW-0460">Magnesium</keyword>
<dbReference type="SUPFAM" id="SSF53218">
    <property type="entry name" value="Molybdenum cofactor biosynthesis proteins"/>
    <property type="match status" value="1"/>
</dbReference>
<comment type="function">
    <text evidence="1 4">Catalyzes the insertion of molybdate into adenylated molybdopterin with the concomitant release of AMP.</text>
</comment>
<dbReference type="Gene3D" id="2.40.340.10">
    <property type="entry name" value="MoeA, C-terminal, domain IV"/>
    <property type="match status" value="1"/>
</dbReference>
<dbReference type="PANTHER" id="PTHR10192">
    <property type="entry name" value="MOLYBDOPTERIN BIOSYNTHESIS PROTEIN"/>
    <property type="match status" value="1"/>
</dbReference>
<protein>
    <recommendedName>
        <fullName evidence="4">Molybdopterin molybdenumtransferase</fullName>
        <ecNumber evidence="4">2.10.1.1</ecNumber>
    </recommendedName>
</protein>
<dbReference type="Gene3D" id="3.40.980.10">
    <property type="entry name" value="MoaB/Mog-like domain"/>
    <property type="match status" value="1"/>
</dbReference>
<dbReference type="InterPro" id="IPR001453">
    <property type="entry name" value="MoaB/Mog_dom"/>
</dbReference>
<proteinExistence type="inferred from homology"/>
<evidence type="ECO:0000256" key="1">
    <source>
        <dbReference type="ARBA" id="ARBA00002901"/>
    </source>
</evidence>
<dbReference type="SUPFAM" id="SSF63867">
    <property type="entry name" value="MoeA C-terminal domain-like"/>
    <property type="match status" value="1"/>
</dbReference>
<keyword evidence="4" id="KW-0479">Metal-binding</keyword>
<dbReference type="Pfam" id="PF03453">
    <property type="entry name" value="MoeA_N"/>
    <property type="match status" value="1"/>
</dbReference>
<dbReference type="InterPro" id="IPR036425">
    <property type="entry name" value="MoaB/Mog-like_dom_sf"/>
</dbReference>
<dbReference type="Proteomes" id="UP000830055">
    <property type="component" value="Chromosome"/>
</dbReference>
<comment type="pathway">
    <text evidence="4">Cofactor biosynthesis; molybdopterin biosynthesis.</text>
</comment>
<keyword evidence="7" id="KW-1185">Reference proteome</keyword>
<accession>A0ABM7WBH8</accession>
<dbReference type="Pfam" id="PF00994">
    <property type="entry name" value="MoCF_biosynth"/>
    <property type="match status" value="1"/>
</dbReference>
<feature type="domain" description="MoaB/Mog" evidence="5">
    <location>
        <begin position="185"/>
        <end position="322"/>
    </location>
</feature>
<keyword evidence="4" id="KW-0808">Transferase</keyword>
<keyword evidence="4" id="KW-0500">Molybdenum</keyword>
<dbReference type="InterPro" id="IPR005110">
    <property type="entry name" value="MoeA_linker/N"/>
</dbReference>
<gene>
    <name evidence="6" type="ORF">DPPLL_27030</name>
</gene>
<dbReference type="PANTHER" id="PTHR10192:SF5">
    <property type="entry name" value="GEPHYRIN"/>
    <property type="match status" value="1"/>
</dbReference>
<comment type="cofactor">
    <cofactor evidence="4">
        <name>Mg(2+)</name>
        <dbReference type="ChEBI" id="CHEBI:18420"/>
    </cofactor>
</comment>